<dbReference type="RefSeq" id="WP_149689359.1">
    <property type="nucleotide sequence ID" value="NZ_SDPQ02000002.1"/>
</dbReference>
<keyword evidence="3" id="KW-1185">Reference proteome</keyword>
<protein>
    <submittedName>
        <fullName evidence="2">DUF222 domain-containing protein</fullName>
    </submittedName>
</protein>
<gene>
    <name evidence="2" type="ORF">ESP70_011330</name>
</gene>
<sequence length="426" mass="47143">MVAELVPSPPPLVGCLDALDAVLDDMPVEAYASLDPVMRRHAVERLRRLKARIAGQELAAVRALDAGLGDKARTGEVLARGFGRDKWEADRSVRVAKALSAAPKTEDALAAGELAETQAAVIASTMADLPEGVTADQRAACEKSLIADAKRFPIKDLRQRALRVSDTFKQPADAKVDEDEALRLREKRAWARTEAWLVDDHDGTWRFGGRLPALHGEMLRSALDAIAAPRRRHLTPDQERDQDELTYSQRMGRAFAHLIERLPTDKLPTAGGTPAVITVNIDLADLKKKVGAATLTTGTRISSSELRRLACNHGILPMVFNGQPLPLDMGRAKRLFTPAQRIAIANRDLGCITPGCEAPPSWCEGHHWKQDWAQGATTNINDGTLMCSRHHHQAHDENWQFRQTPDGIIEIKKPRGVWQRNHRWRP</sequence>
<dbReference type="OrthoDB" id="5170592at2"/>
<accession>A0A5M4FFD0</accession>
<name>A0A5M4FFD0_9ACTN</name>
<dbReference type="EMBL" id="SDPQ02000002">
    <property type="protein sequence ID" value="KAA1397920.1"/>
    <property type="molecule type" value="Genomic_DNA"/>
</dbReference>
<dbReference type="Proteomes" id="UP000380867">
    <property type="component" value="Unassembled WGS sequence"/>
</dbReference>
<feature type="domain" description="DUF222" evidence="1">
    <location>
        <begin position="42"/>
        <end position="348"/>
    </location>
</feature>
<dbReference type="InterPro" id="IPR003870">
    <property type="entry name" value="DUF222"/>
</dbReference>
<dbReference type="InterPro" id="IPR003615">
    <property type="entry name" value="HNH_nuc"/>
</dbReference>
<dbReference type="CDD" id="cd00085">
    <property type="entry name" value="HNHc"/>
    <property type="match status" value="1"/>
</dbReference>
<dbReference type="Pfam" id="PF02720">
    <property type="entry name" value="DUF222"/>
    <property type="match status" value="1"/>
</dbReference>
<evidence type="ECO:0000313" key="2">
    <source>
        <dbReference type="EMBL" id="KAA1397920.1"/>
    </source>
</evidence>
<dbReference type="AlphaFoldDB" id="A0A5M4FFD0"/>
<organism evidence="2 3">
    <name type="scientific">Aeromicrobium ginsengisoli</name>
    <dbReference type="NCBI Taxonomy" id="363867"/>
    <lineage>
        <taxon>Bacteria</taxon>
        <taxon>Bacillati</taxon>
        <taxon>Actinomycetota</taxon>
        <taxon>Actinomycetes</taxon>
        <taxon>Propionibacteriales</taxon>
        <taxon>Nocardioidaceae</taxon>
        <taxon>Aeromicrobium</taxon>
    </lineage>
</organism>
<comment type="caution">
    <text evidence="2">The sequence shown here is derived from an EMBL/GenBank/DDBJ whole genome shotgun (WGS) entry which is preliminary data.</text>
</comment>
<evidence type="ECO:0000259" key="1">
    <source>
        <dbReference type="Pfam" id="PF02720"/>
    </source>
</evidence>
<reference evidence="2" key="1">
    <citation type="submission" date="2019-09" db="EMBL/GenBank/DDBJ databases">
        <authorList>
            <person name="Li J."/>
        </authorList>
    </citation>
    <scope>NUCLEOTIDE SEQUENCE [LARGE SCALE GENOMIC DNA]</scope>
    <source>
        <strain evidence="2">JCM 14732</strain>
    </source>
</reference>
<evidence type="ECO:0000313" key="3">
    <source>
        <dbReference type="Proteomes" id="UP000380867"/>
    </source>
</evidence>
<proteinExistence type="predicted"/>